<name>A0A521DRM9_SACCC</name>
<dbReference type="AlphaFoldDB" id="A0A521DRM9"/>
<protein>
    <recommendedName>
        <fullName evidence="3">Tetratricopeptide repeat-containing protein</fullName>
    </recommendedName>
</protein>
<evidence type="ECO:0000313" key="1">
    <source>
        <dbReference type="EMBL" id="SMO74268.1"/>
    </source>
</evidence>
<keyword evidence="2" id="KW-1185">Reference proteome</keyword>
<dbReference type="OrthoDB" id="1121032at2"/>
<accession>A0A521DRM9</accession>
<evidence type="ECO:0008006" key="3">
    <source>
        <dbReference type="Google" id="ProtNLM"/>
    </source>
</evidence>
<evidence type="ECO:0000313" key="2">
    <source>
        <dbReference type="Proteomes" id="UP000319040"/>
    </source>
</evidence>
<sequence>MIRKDYILRMIEEIGKMIAAMLALLSKGDTEEAQKLYIQGLKRGFDINEDTMLDMDIRQLRAVLENKFGESFEGLEVLAGLISAGGDLHLKNHDQEKAKECYLKSMQLYKLVDLESATYSLARQAQMGKVEAVLRQLD</sequence>
<reference evidence="1 2" key="1">
    <citation type="submission" date="2017-05" db="EMBL/GenBank/DDBJ databases">
        <authorList>
            <person name="Varghese N."/>
            <person name="Submissions S."/>
        </authorList>
    </citation>
    <scope>NUCLEOTIDE SEQUENCE [LARGE SCALE GENOMIC DNA]</scope>
    <source>
        <strain evidence="1 2">DSM 27040</strain>
    </source>
</reference>
<dbReference type="Proteomes" id="UP000319040">
    <property type="component" value="Unassembled WGS sequence"/>
</dbReference>
<organism evidence="1 2">
    <name type="scientific">Saccharicrinis carchari</name>
    <dbReference type="NCBI Taxonomy" id="1168039"/>
    <lineage>
        <taxon>Bacteria</taxon>
        <taxon>Pseudomonadati</taxon>
        <taxon>Bacteroidota</taxon>
        <taxon>Bacteroidia</taxon>
        <taxon>Marinilabiliales</taxon>
        <taxon>Marinilabiliaceae</taxon>
        <taxon>Saccharicrinis</taxon>
    </lineage>
</organism>
<gene>
    <name evidence="1" type="ORF">SAMN06265379_10695</name>
</gene>
<proteinExistence type="predicted"/>
<dbReference type="RefSeq" id="WP_142533804.1">
    <property type="nucleotide sequence ID" value="NZ_FXTB01000006.1"/>
</dbReference>
<dbReference type="EMBL" id="FXTB01000006">
    <property type="protein sequence ID" value="SMO74268.1"/>
    <property type="molecule type" value="Genomic_DNA"/>
</dbReference>